<dbReference type="InterPro" id="IPR001214">
    <property type="entry name" value="SET_dom"/>
</dbReference>
<feature type="transmembrane region" description="Helical" evidence="1">
    <location>
        <begin position="20"/>
        <end position="43"/>
    </location>
</feature>
<name>A0A4S2N0I7_9PEZI</name>
<dbReference type="Gene3D" id="2.170.270.10">
    <property type="entry name" value="SET domain"/>
    <property type="match status" value="1"/>
</dbReference>
<feature type="domain" description="SET" evidence="2">
    <location>
        <begin position="7"/>
        <end position="154"/>
    </location>
</feature>
<proteinExistence type="predicted"/>
<dbReference type="PANTHER" id="PTHR47332:SF4">
    <property type="entry name" value="SET DOMAIN-CONTAINING PROTEIN 5"/>
    <property type="match status" value="1"/>
</dbReference>
<dbReference type="InterPro" id="IPR046341">
    <property type="entry name" value="SET_dom_sf"/>
</dbReference>
<evidence type="ECO:0000313" key="4">
    <source>
        <dbReference type="Proteomes" id="UP000298138"/>
    </source>
</evidence>
<dbReference type="SUPFAM" id="SSF82199">
    <property type="entry name" value="SET domain"/>
    <property type="match status" value="1"/>
</dbReference>
<dbReference type="PROSITE" id="PS50280">
    <property type="entry name" value="SET"/>
    <property type="match status" value="1"/>
</dbReference>
<evidence type="ECO:0000256" key="1">
    <source>
        <dbReference type="SAM" id="Phobius"/>
    </source>
</evidence>
<dbReference type="Pfam" id="PF00856">
    <property type="entry name" value="SET"/>
    <property type="match status" value="1"/>
</dbReference>
<dbReference type="CDD" id="cd20071">
    <property type="entry name" value="SET_SMYD"/>
    <property type="match status" value="1"/>
</dbReference>
<dbReference type="AlphaFoldDB" id="A0A4S2N0I7"/>
<evidence type="ECO:0000259" key="2">
    <source>
        <dbReference type="PROSITE" id="PS50280"/>
    </source>
</evidence>
<keyword evidence="1" id="KW-0472">Membrane</keyword>
<dbReference type="EMBL" id="ML220115">
    <property type="protein sequence ID" value="TGZ82550.1"/>
    <property type="molecule type" value="Genomic_DNA"/>
</dbReference>
<accession>A0A4S2N0I7</accession>
<gene>
    <name evidence="3" type="ORF">EX30DRAFT_189916</name>
</gene>
<keyword evidence="1" id="KW-1133">Transmembrane helix</keyword>
<protein>
    <submittedName>
        <fullName evidence="3">SET domain-containing protein</fullName>
    </submittedName>
</protein>
<sequence>MPALRPPPFEIRPLPSKGLGVIATAFIPTNTLLLVSSPLLLLFSPTGTTHTNPLSAARILTAYASLPPHLRAAYDALSAAPTEENRVLGVWKSNNFCLDDQGTVNAVFDLPSRLNHSCLGGENARWEWDAGVGVMRFWAERDIQEGEEITHCYHPDWRMGTKNRRIALQEEYDFFCECVVCLDPSEDP</sequence>
<reference evidence="3 4" key="1">
    <citation type="submission" date="2019-04" db="EMBL/GenBank/DDBJ databases">
        <title>Comparative genomics and transcriptomics to analyze fruiting body development in filamentous ascomycetes.</title>
        <authorList>
            <consortium name="DOE Joint Genome Institute"/>
            <person name="Lutkenhaus R."/>
            <person name="Traeger S."/>
            <person name="Breuer J."/>
            <person name="Kuo A."/>
            <person name="Lipzen A."/>
            <person name="Pangilinan J."/>
            <person name="Dilworth D."/>
            <person name="Sandor L."/>
            <person name="Poggeler S."/>
            <person name="Barry K."/>
            <person name="Grigoriev I.V."/>
            <person name="Nowrousian M."/>
        </authorList>
    </citation>
    <scope>NUCLEOTIDE SEQUENCE [LARGE SCALE GENOMIC DNA]</scope>
    <source>
        <strain evidence="3 4">CBS 389.68</strain>
    </source>
</reference>
<dbReference type="PANTHER" id="PTHR47332">
    <property type="entry name" value="SET DOMAIN-CONTAINING PROTEIN 5"/>
    <property type="match status" value="1"/>
</dbReference>
<keyword evidence="1" id="KW-0812">Transmembrane</keyword>
<dbReference type="Proteomes" id="UP000298138">
    <property type="component" value="Unassembled WGS sequence"/>
</dbReference>
<dbReference type="STRING" id="341454.A0A4S2N0I7"/>
<keyword evidence="4" id="KW-1185">Reference proteome</keyword>
<dbReference type="InParanoid" id="A0A4S2N0I7"/>
<dbReference type="InterPro" id="IPR053185">
    <property type="entry name" value="SET_domain_protein"/>
</dbReference>
<dbReference type="SMART" id="SM00317">
    <property type="entry name" value="SET"/>
    <property type="match status" value="1"/>
</dbReference>
<organism evidence="3 4">
    <name type="scientific">Ascodesmis nigricans</name>
    <dbReference type="NCBI Taxonomy" id="341454"/>
    <lineage>
        <taxon>Eukaryota</taxon>
        <taxon>Fungi</taxon>
        <taxon>Dikarya</taxon>
        <taxon>Ascomycota</taxon>
        <taxon>Pezizomycotina</taxon>
        <taxon>Pezizomycetes</taxon>
        <taxon>Pezizales</taxon>
        <taxon>Ascodesmidaceae</taxon>
        <taxon>Ascodesmis</taxon>
    </lineage>
</organism>
<evidence type="ECO:0000313" key="3">
    <source>
        <dbReference type="EMBL" id="TGZ82550.1"/>
    </source>
</evidence>
<dbReference type="OrthoDB" id="265717at2759"/>